<dbReference type="PANTHER" id="PTHR13369:SF0">
    <property type="entry name" value="GLUTATHIONE S-TRANSFERASE C-TERMINAL DOMAIN-CONTAINING PROTEIN"/>
    <property type="match status" value="1"/>
</dbReference>
<dbReference type="EMBL" id="JAOCJE010000001">
    <property type="protein sequence ID" value="MDH1338863.1"/>
    <property type="molecule type" value="Genomic_DNA"/>
</dbReference>
<dbReference type="PANTHER" id="PTHR13369">
    <property type="match status" value="1"/>
</dbReference>
<dbReference type="AlphaFoldDB" id="A0AA42Q7U8"/>
<comment type="caution">
    <text evidence="2">The sequence shown here is derived from an EMBL/GenBank/DDBJ whole genome shotgun (WGS) entry which is preliminary data.</text>
</comment>
<proteinExistence type="predicted"/>
<dbReference type="InterPro" id="IPR025714">
    <property type="entry name" value="Methyltranfer_dom"/>
</dbReference>
<dbReference type="SUPFAM" id="SSF53335">
    <property type="entry name" value="S-adenosyl-L-methionine-dependent methyltransferases"/>
    <property type="match status" value="1"/>
</dbReference>
<gene>
    <name evidence="2" type="ORF">N5J11_06340</name>
</gene>
<reference evidence="2" key="1">
    <citation type="submission" date="2022-09" db="EMBL/GenBank/DDBJ databases">
        <title>Intensive care unit water sources are persistently colonized with multi-drug resistant bacteria and are the site of extensive horizontal gene transfer of antibiotic resistance genes.</title>
        <authorList>
            <person name="Diorio-Toth L."/>
        </authorList>
    </citation>
    <scope>NUCLEOTIDE SEQUENCE</scope>
    <source>
        <strain evidence="2">GD03704</strain>
    </source>
</reference>
<name>A0AA42Q7U8_ECTOL</name>
<accession>A0AA42Q7U8</accession>
<evidence type="ECO:0000313" key="2">
    <source>
        <dbReference type="EMBL" id="MDH1338863.1"/>
    </source>
</evidence>
<evidence type="ECO:0000259" key="1">
    <source>
        <dbReference type="Pfam" id="PF13679"/>
    </source>
</evidence>
<protein>
    <submittedName>
        <fullName evidence="2">SAM-dependent methyltransferase</fullName>
    </submittedName>
</protein>
<dbReference type="RefSeq" id="WP_279533965.1">
    <property type="nucleotide sequence ID" value="NZ_CP104579.1"/>
</dbReference>
<dbReference type="InterPro" id="IPR029063">
    <property type="entry name" value="SAM-dependent_MTases_sf"/>
</dbReference>
<keyword evidence="2" id="KW-0489">Methyltransferase</keyword>
<dbReference type="GO" id="GO:0008168">
    <property type="term" value="F:methyltransferase activity"/>
    <property type="evidence" value="ECO:0007669"/>
    <property type="project" value="UniProtKB-KW"/>
</dbReference>
<organism evidence="2 3">
    <name type="scientific">Ectopseudomonas oleovorans</name>
    <name type="common">Pseudomonas oleovorans</name>
    <dbReference type="NCBI Taxonomy" id="301"/>
    <lineage>
        <taxon>Bacteria</taxon>
        <taxon>Pseudomonadati</taxon>
        <taxon>Pseudomonadota</taxon>
        <taxon>Gammaproteobacteria</taxon>
        <taxon>Pseudomonadales</taxon>
        <taxon>Pseudomonadaceae</taxon>
        <taxon>Ectopseudomonas</taxon>
    </lineage>
</organism>
<evidence type="ECO:0000313" key="3">
    <source>
        <dbReference type="Proteomes" id="UP001161697"/>
    </source>
</evidence>
<sequence length="404" mass="45553">MSEPILTSGDLLARFQALDSFLLQHQALWRPRPFHHLQLPWETELAELATWLRSRSLEQAEASDNSPFTLSAPAPYPDLARQAQALSQLGEIPSLDSPPRAHALSVDVPGRKLAQIQAFASHLQFRQRPAHWLDWCSGKGHLGRWLTQDDQYLTCLEYDLALIESGSALSKRLGLGAAHLQQDVLADDCDERLTKEHTPVALHACGDLHVRLLQLASRNGCPQLAVAPCCYNRIAGMHYQPLSAAAQGSGLQLSRDDLGLPLSETVTAGARVRRQRNQSMAWRLAFDLLQRQLRGIDDYLPTPSLPSDWLSKPFASFCHDLAELRDVPSPGEQDWHALEARGWQRLAEVRNLELLRNLFRRPLELWLLLDRALYLQEQGYKVKLGTFCDYQLSPRNLLLLAERA</sequence>
<keyword evidence="2" id="KW-0808">Transferase</keyword>
<dbReference type="Proteomes" id="UP001161697">
    <property type="component" value="Unassembled WGS sequence"/>
</dbReference>
<dbReference type="GO" id="GO:0032259">
    <property type="term" value="P:methylation"/>
    <property type="evidence" value="ECO:0007669"/>
    <property type="project" value="UniProtKB-KW"/>
</dbReference>
<feature type="domain" description="Methyltransferase" evidence="1">
    <location>
        <begin position="113"/>
        <end position="235"/>
    </location>
</feature>
<dbReference type="Pfam" id="PF13679">
    <property type="entry name" value="Methyltransf_32"/>
    <property type="match status" value="1"/>
</dbReference>